<feature type="chain" id="PRO_5032510938" description="Cyanovirin-N domain-containing protein" evidence="1">
    <location>
        <begin position="18"/>
        <end position="133"/>
    </location>
</feature>
<dbReference type="OrthoDB" id="2947935at2759"/>
<name>A0A8A3NX43_9HELO</name>
<gene>
    <name evidence="3" type="ORF">DSL72_003552</name>
</gene>
<dbReference type="Gene3D" id="2.30.60.10">
    <property type="entry name" value="Cyanovirin-N"/>
    <property type="match status" value="1"/>
</dbReference>
<proteinExistence type="predicted"/>
<evidence type="ECO:0000313" key="3">
    <source>
        <dbReference type="EMBL" id="QSZ29042.1"/>
    </source>
</evidence>
<protein>
    <recommendedName>
        <fullName evidence="2">Cyanovirin-N domain-containing protein</fullName>
    </recommendedName>
</protein>
<reference evidence="3" key="1">
    <citation type="submission" date="2020-10" db="EMBL/GenBank/DDBJ databases">
        <title>Genome Sequence of Monilinia vaccinii-corymbosi Sheds Light on Mummy Berry Disease Infection of Blueberry and Mating Type.</title>
        <authorList>
            <person name="Yow A.G."/>
            <person name="Zhang Y."/>
            <person name="Bansal K."/>
            <person name="Eacker S.M."/>
            <person name="Sullivan S."/>
            <person name="Liachko I."/>
            <person name="Cubeta M.A."/>
            <person name="Rollins J.A."/>
            <person name="Ashrafi H."/>
        </authorList>
    </citation>
    <scope>NUCLEOTIDE SEQUENCE</scope>
    <source>
        <strain evidence="3">RL-1</strain>
    </source>
</reference>
<feature type="signal peptide" evidence="1">
    <location>
        <begin position="1"/>
        <end position="17"/>
    </location>
</feature>
<feature type="domain" description="Cyanovirin-N" evidence="2">
    <location>
        <begin position="55"/>
        <end position="130"/>
    </location>
</feature>
<sequence length="133" mass="14429">MKLSLALISILISVIDARRSNGFLNSCDRNTLDYNDSSGSNDWGTLKVKCAGVPKFINLQSCISNSNGYLVWNTENGHFAETCGTCKIHTSTLNSIKQLRCTFCFKPGGVKRLGAAINLDDGIGYEDGTLICN</sequence>
<keyword evidence="1" id="KW-0732">Signal</keyword>
<dbReference type="InterPro" id="IPR011058">
    <property type="entry name" value="Cyanovirin-N"/>
</dbReference>
<dbReference type="Proteomes" id="UP000672032">
    <property type="component" value="Chromosome 1"/>
</dbReference>
<accession>A0A8A3NX43</accession>
<dbReference type="AlphaFoldDB" id="A0A8A3NX43"/>
<keyword evidence="4" id="KW-1185">Reference proteome</keyword>
<dbReference type="Pfam" id="PF08881">
    <property type="entry name" value="CVNH"/>
    <property type="match status" value="1"/>
</dbReference>
<evidence type="ECO:0000256" key="1">
    <source>
        <dbReference type="SAM" id="SignalP"/>
    </source>
</evidence>
<evidence type="ECO:0000259" key="2">
    <source>
        <dbReference type="Pfam" id="PF08881"/>
    </source>
</evidence>
<dbReference type="EMBL" id="CP063405">
    <property type="protein sequence ID" value="QSZ29042.1"/>
    <property type="molecule type" value="Genomic_DNA"/>
</dbReference>
<dbReference type="InterPro" id="IPR036673">
    <property type="entry name" value="Cyanovirin-N_sf"/>
</dbReference>
<dbReference type="SUPFAM" id="SSF51322">
    <property type="entry name" value="Cyanovirin-N"/>
    <property type="match status" value="1"/>
</dbReference>
<organism evidence="3 4">
    <name type="scientific">Monilinia vaccinii-corymbosi</name>
    <dbReference type="NCBI Taxonomy" id="61207"/>
    <lineage>
        <taxon>Eukaryota</taxon>
        <taxon>Fungi</taxon>
        <taxon>Dikarya</taxon>
        <taxon>Ascomycota</taxon>
        <taxon>Pezizomycotina</taxon>
        <taxon>Leotiomycetes</taxon>
        <taxon>Helotiales</taxon>
        <taxon>Sclerotiniaceae</taxon>
        <taxon>Monilinia</taxon>
    </lineage>
</organism>
<evidence type="ECO:0000313" key="4">
    <source>
        <dbReference type="Proteomes" id="UP000672032"/>
    </source>
</evidence>